<proteinExistence type="predicted"/>
<dbReference type="Proteomes" id="UP000011014">
    <property type="component" value="Unassembled WGS sequence"/>
</dbReference>
<evidence type="ECO:0000313" key="2">
    <source>
        <dbReference type="EMBL" id="CBY43376.1"/>
    </source>
</evidence>
<protein>
    <submittedName>
        <fullName evidence="2">Uncharacterized protein</fullName>
    </submittedName>
</protein>
<accession>E4Z6P8</accession>
<dbReference type="Gene3D" id="1.25.10.10">
    <property type="entry name" value="Leucine-rich Repeat Variant"/>
    <property type="match status" value="1"/>
</dbReference>
<evidence type="ECO:0000256" key="1">
    <source>
        <dbReference type="SAM" id="MobiDB-lite"/>
    </source>
</evidence>
<sequence>MPTLVNLSRDSIVNIRICAARCLKAVRDEKEYLRNFDNPETKTLDDRFKELATDTDRDVKMVVQEWIEDEVEDFHDDDDDLEDEDDVIQHLTPEELDDMVQNLNNSESEDLSYKPLSPEPEIESVGTMVGDRIISTASVPIPAAAAIVIEDLENLPEPSLPEEAIKEEAKEEETF</sequence>
<dbReference type="InterPro" id="IPR011989">
    <property type="entry name" value="ARM-like"/>
</dbReference>
<name>E4Z6P8_OIKDI</name>
<dbReference type="EMBL" id="FN658159">
    <property type="protein sequence ID" value="CBY43376.1"/>
    <property type="molecule type" value="Genomic_DNA"/>
</dbReference>
<feature type="compositionally biased region" description="Basic and acidic residues" evidence="1">
    <location>
        <begin position="163"/>
        <end position="175"/>
    </location>
</feature>
<reference evidence="2" key="1">
    <citation type="journal article" date="2010" name="Science">
        <title>Plasticity of animal genome architecture unmasked by rapid evolution of a pelagic tunicate.</title>
        <authorList>
            <person name="Denoeud F."/>
            <person name="Henriet S."/>
            <person name="Mungpakdee S."/>
            <person name="Aury J.M."/>
            <person name="Da Silva C."/>
            <person name="Brinkmann H."/>
            <person name="Mikhaleva J."/>
            <person name="Olsen L.C."/>
            <person name="Jubin C."/>
            <person name="Canestro C."/>
            <person name="Bouquet J.M."/>
            <person name="Danks G."/>
            <person name="Poulain J."/>
            <person name="Campsteijn C."/>
            <person name="Adamski M."/>
            <person name="Cross I."/>
            <person name="Yadetie F."/>
            <person name="Muffato M."/>
            <person name="Louis A."/>
            <person name="Butcher S."/>
            <person name="Tsagkogeorga G."/>
            <person name="Konrad A."/>
            <person name="Singh S."/>
            <person name="Jensen M.F."/>
            <person name="Cong E.H."/>
            <person name="Eikeseth-Otteraa H."/>
            <person name="Noel B."/>
            <person name="Anthouard V."/>
            <person name="Porcel B.M."/>
            <person name="Kachouri-Lafond R."/>
            <person name="Nishino A."/>
            <person name="Ugolini M."/>
            <person name="Chourrout P."/>
            <person name="Nishida H."/>
            <person name="Aasland R."/>
            <person name="Huzurbazar S."/>
            <person name="Westhof E."/>
            <person name="Delsuc F."/>
            <person name="Lehrach H."/>
            <person name="Reinhardt R."/>
            <person name="Weissenbach J."/>
            <person name="Roy S.W."/>
            <person name="Artiguenave F."/>
            <person name="Postlethwait J.H."/>
            <person name="Manak J.R."/>
            <person name="Thompson E.M."/>
            <person name="Jaillon O."/>
            <person name="Du Pasquier L."/>
            <person name="Boudinot P."/>
            <person name="Liberles D.A."/>
            <person name="Volff J.N."/>
            <person name="Philippe H."/>
            <person name="Lenhard B."/>
            <person name="Roest Crollius H."/>
            <person name="Wincker P."/>
            <person name="Chourrout D."/>
        </authorList>
    </citation>
    <scope>NUCLEOTIDE SEQUENCE [LARGE SCALE GENOMIC DNA]</scope>
</reference>
<feature type="region of interest" description="Disordered" evidence="1">
    <location>
        <begin position="155"/>
        <end position="175"/>
    </location>
</feature>
<organism evidence="2">
    <name type="scientific">Oikopleura dioica</name>
    <name type="common">Tunicate</name>
    <dbReference type="NCBI Taxonomy" id="34765"/>
    <lineage>
        <taxon>Eukaryota</taxon>
        <taxon>Metazoa</taxon>
        <taxon>Chordata</taxon>
        <taxon>Tunicata</taxon>
        <taxon>Appendicularia</taxon>
        <taxon>Copelata</taxon>
        <taxon>Oikopleuridae</taxon>
        <taxon>Oikopleura</taxon>
    </lineage>
</organism>
<dbReference type="AlphaFoldDB" id="E4Z6P8"/>
<gene>
    <name evidence="2" type="ORF">GSOID_T00027971001</name>
</gene>